<gene>
    <name evidence="2" type="ORF">ACH5RR_033740</name>
</gene>
<organism evidence="2 3">
    <name type="scientific">Cinchona calisaya</name>
    <dbReference type="NCBI Taxonomy" id="153742"/>
    <lineage>
        <taxon>Eukaryota</taxon>
        <taxon>Viridiplantae</taxon>
        <taxon>Streptophyta</taxon>
        <taxon>Embryophyta</taxon>
        <taxon>Tracheophyta</taxon>
        <taxon>Spermatophyta</taxon>
        <taxon>Magnoliopsida</taxon>
        <taxon>eudicotyledons</taxon>
        <taxon>Gunneridae</taxon>
        <taxon>Pentapetalae</taxon>
        <taxon>asterids</taxon>
        <taxon>lamiids</taxon>
        <taxon>Gentianales</taxon>
        <taxon>Rubiaceae</taxon>
        <taxon>Cinchonoideae</taxon>
        <taxon>Cinchoneae</taxon>
        <taxon>Cinchona</taxon>
    </lineage>
</organism>
<protein>
    <submittedName>
        <fullName evidence="2">Uncharacterized protein</fullName>
    </submittedName>
</protein>
<evidence type="ECO:0000256" key="1">
    <source>
        <dbReference type="SAM" id="MobiDB-lite"/>
    </source>
</evidence>
<dbReference type="EMBL" id="JBJUIK010000014">
    <property type="protein sequence ID" value="KAL3503899.1"/>
    <property type="molecule type" value="Genomic_DNA"/>
</dbReference>
<dbReference type="Proteomes" id="UP001630127">
    <property type="component" value="Unassembled WGS sequence"/>
</dbReference>
<evidence type="ECO:0000313" key="3">
    <source>
        <dbReference type="Proteomes" id="UP001630127"/>
    </source>
</evidence>
<evidence type="ECO:0000313" key="2">
    <source>
        <dbReference type="EMBL" id="KAL3503899.1"/>
    </source>
</evidence>
<feature type="compositionally biased region" description="Basic and acidic residues" evidence="1">
    <location>
        <begin position="10"/>
        <end position="32"/>
    </location>
</feature>
<comment type="caution">
    <text evidence="2">The sequence shown here is derived from an EMBL/GenBank/DDBJ whole genome shotgun (WGS) entry which is preliminary data.</text>
</comment>
<sequence length="73" mass="8185">MGRTAGEIAGGEKYKEERDPERVESGRREEKTTMVAKGSTCDHGAGPSHCVGPSMELKHHMELNYHMERDRVT</sequence>
<reference evidence="2 3" key="1">
    <citation type="submission" date="2024-11" db="EMBL/GenBank/DDBJ databases">
        <title>A near-complete genome assembly of Cinchona calisaya.</title>
        <authorList>
            <person name="Lian D.C."/>
            <person name="Zhao X.W."/>
            <person name="Wei L."/>
        </authorList>
    </citation>
    <scope>NUCLEOTIDE SEQUENCE [LARGE SCALE GENOMIC DNA]</scope>
    <source>
        <tissue evidence="2">Nenye</tissue>
    </source>
</reference>
<feature type="region of interest" description="Disordered" evidence="1">
    <location>
        <begin position="1"/>
        <end position="48"/>
    </location>
</feature>
<dbReference type="AlphaFoldDB" id="A0ABD2YCQ6"/>
<keyword evidence="3" id="KW-1185">Reference proteome</keyword>
<name>A0ABD2YCQ6_9GENT</name>
<accession>A0ABD2YCQ6</accession>
<proteinExistence type="predicted"/>